<sequence>MALLRIVAREGGIPSLDQIRGRILSRFPSAPETSELLTALRDWYRPLQYAEVNEDGARQAVLHRRPVLATFFLSQPGWDKFEAFFDDDSQTRCSILKQFHMAPHYSEEVNFEEGGHAVVLVGCSPGSLNFLNSWGSSWGDSGQFKIENHIVLGNHEEPMRFYDIFWLEEDLKSSERQAYNMRVDEELCRRAEGHQGIFELGYRCPKCDNNAPLADFSGSIRRATCPKCQGSFEPEAGHRIEAYLI</sequence>
<accession>A0A2H3FRL5</accession>
<reference evidence="1 2" key="2">
    <citation type="journal article" date="2017" name="Sci. Rep.">
        <title>A mobile pathogenicity chromosome in Fusarium oxysporum for infection of multiple cucurbit species.</title>
        <authorList>
            <person name="van Dam P."/>
            <person name="Fokkens L."/>
            <person name="Ayukawa Y."/>
            <person name="van der Gragt M."/>
            <person name="Ter Horst A."/>
            <person name="Brankovics B."/>
            <person name="Houterman P.M."/>
            <person name="Arie T."/>
            <person name="Rep M."/>
        </authorList>
    </citation>
    <scope>NUCLEOTIDE SEQUENCE [LARGE SCALE GENOMIC DNA]</scope>
    <source>
        <strain evidence="1 2">Forc016</strain>
    </source>
</reference>
<organism evidence="1 2">
    <name type="scientific">Fusarium oxysporum f. sp. radicis-cucumerinum</name>
    <dbReference type="NCBI Taxonomy" id="327505"/>
    <lineage>
        <taxon>Eukaryota</taxon>
        <taxon>Fungi</taxon>
        <taxon>Dikarya</taxon>
        <taxon>Ascomycota</taxon>
        <taxon>Pezizomycotina</taxon>
        <taxon>Sordariomycetes</taxon>
        <taxon>Hypocreomycetidae</taxon>
        <taxon>Hypocreales</taxon>
        <taxon>Nectriaceae</taxon>
        <taxon>Fusarium</taxon>
        <taxon>Fusarium oxysporum species complex</taxon>
    </lineage>
</organism>
<evidence type="ECO:0008006" key="3">
    <source>
        <dbReference type="Google" id="ProtNLM"/>
    </source>
</evidence>
<evidence type="ECO:0000313" key="1">
    <source>
        <dbReference type="EMBL" id="PCD22041.1"/>
    </source>
</evidence>
<comment type="caution">
    <text evidence="1">The sequence shown here is derived from an EMBL/GenBank/DDBJ whole genome shotgun (WGS) entry which is preliminary data.</text>
</comment>
<dbReference type="Gene3D" id="3.90.70.10">
    <property type="entry name" value="Cysteine proteinases"/>
    <property type="match status" value="1"/>
</dbReference>
<reference evidence="1 2" key="1">
    <citation type="journal article" date="2016" name="Environ. Microbiol.">
        <title>Effector profiles distinguish formae speciales of Fusarium oxysporum.</title>
        <authorList>
            <person name="van Dam P."/>
            <person name="Fokkens L."/>
            <person name="Schmidt S.M."/>
            <person name="Linmans J.H."/>
            <person name="Kistler H.C."/>
            <person name="Ma L.J."/>
            <person name="Rep M."/>
        </authorList>
    </citation>
    <scope>NUCLEOTIDE SEQUENCE [LARGE SCALE GENOMIC DNA]</scope>
    <source>
        <strain evidence="1 2">Forc016</strain>
    </source>
</reference>
<proteinExistence type="predicted"/>
<dbReference type="SUPFAM" id="SSF54001">
    <property type="entry name" value="Cysteine proteinases"/>
    <property type="match status" value="1"/>
</dbReference>
<protein>
    <recommendedName>
        <fullName evidence="3">Peptidase C1A papain C-terminal domain-containing protein</fullName>
    </recommendedName>
</protein>
<dbReference type="Proteomes" id="UP000219602">
    <property type="component" value="Chromosome RC"/>
</dbReference>
<gene>
    <name evidence="1" type="ORF">AU210_015843</name>
</gene>
<dbReference type="InterPro" id="IPR038765">
    <property type="entry name" value="Papain-like_cys_pep_sf"/>
</dbReference>
<evidence type="ECO:0000313" key="2">
    <source>
        <dbReference type="Proteomes" id="UP000219602"/>
    </source>
</evidence>
<dbReference type="AlphaFoldDB" id="A0A2H3FRL5"/>
<dbReference type="EMBL" id="MABQ02000012">
    <property type="protein sequence ID" value="PCD22041.1"/>
    <property type="molecule type" value="Genomic_DNA"/>
</dbReference>
<name>A0A2H3FRL5_FUSOX</name>